<feature type="signal peptide" evidence="1">
    <location>
        <begin position="1"/>
        <end position="25"/>
    </location>
</feature>
<reference evidence="2 3" key="1">
    <citation type="journal article" date="2012" name="Proc. Natl. Acad. Sci. U.S.A.">
        <title>Comparative genomics of Ceriporiopsis subvermispora and Phanerochaete chrysosporium provide insight into selective ligninolysis.</title>
        <authorList>
            <person name="Fernandez-Fueyo E."/>
            <person name="Ruiz-Duenas F.J."/>
            <person name="Ferreira P."/>
            <person name="Floudas D."/>
            <person name="Hibbett D.S."/>
            <person name="Canessa P."/>
            <person name="Larrondo L.F."/>
            <person name="James T.Y."/>
            <person name="Seelenfreund D."/>
            <person name="Lobos S."/>
            <person name="Polanco R."/>
            <person name="Tello M."/>
            <person name="Honda Y."/>
            <person name="Watanabe T."/>
            <person name="Watanabe T."/>
            <person name="Ryu J.S."/>
            <person name="Kubicek C.P."/>
            <person name="Schmoll M."/>
            <person name="Gaskell J."/>
            <person name="Hammel K.E."/>
            <person name="St John F.J."/>
            <person name="Vanden Wymelenberg A."/>
            <person name="Sabat G."/>
            <person name="Splinter BonDurant S."/>
            <person name="Syed K."/>
            <person name="Yadav J.S."/>
            <person name="Doddapaneni H."/>
            <person name="Subramanian V."/>
            <person name="Lavin J.L."/>
            <person name="Oguiza J.A."/>
            <person name="Perez G."/>
            <person name="Pisabarro A.G."/>
            <person name="Ramirez L."/>
            <person name="Santoyo F."/>
            <person name="Master E."/>
            <person name="Coutinho P.M."/>
            <person name="Henrissat B."/>
            <person name="Lombard V."/>
            <person name="Magnuson J.K."/>
            <person name="Kuees U."/>
            <person name="Hori C."/>
            <person name="Igarashi K."/>
            <person name="Samejima M."/>
            <person name="Held B.W."/>
            <person name="Barry K.W."/>
            <person name="LaButti K.M."/>
            <person name="Lapidus A."/>
            <person name="Lindquist E.A."/>
            <person name="Lucas S.M."/>
            <person name="Riley R."/>
            <person name="Salamov A.A."/>
            <person name="Hoffmeister D."/>
            <person name="Schwenk D."/>
            <person name="Hadar Y."/>
            <person name="Yarden O."/>
            <person name="de Vries R.P."/>
            <person name="Wiebenga A."/>
            <person name="Stenlid J."/>
            <person name="Eastwood D."/>
            <person name="Grigoriev I.V."/>
            <person name="Berka R.M."/>
            <person name="Blanchette R.A."/>
            <person name="Kersten P."/>
            <person name="Martinez A.T."/>
            <person name="Vicuna R."/>
            <person name="Cullen D."/>
        </authorList>
    </citation>
    <scope>NUCLEOTIDE SEQUENCE [LARGE SCALE GENOMIC DNA]</scope>
    <source>
        <strain evidence="2 3">B</strain>
    </source>
</reference>
<name>M2R538_CERS8</name>
<feature type="chain" id="PRO_5004023767" evidence="1">
    <location>
        <begin position="26"/>
        <end position="89"/>
    </location>
</feature>
<proteinExistence type="predicted"/>
<sequence length="89" mass="10044">MFSAPRRLAFAFLLFFALLVAVAEATHSSYQSSHARKSLKKRILRALPPRQLQDGLSDILGEWRSVVASDSALCRFSRSESPIRLRRAL</sequence>
<evidence type="ECO:0000313" key="2">
    <source>
        <dbReference type="EMBL" id="EMD39690.1"/>
    </source>
</evidence>
<evidence type="ECO:0000256" key="1">
    <source>
        <dbReference type="SAM" id="SignalP"/>
    </source>
</evidence>
<keyword evidence="1" id="KW-0732">Signal</keyword>
<protein>
    <submittedName>
        <fullName evidence="2">Uncharacterized protein</fullName>
    </submittedName>
</protein>
<dbReference type="HOGENOM" id="CLU_2454516_0_0_1"/>
<gene>
    <name evidence="2" type="ORF">CERSUDRAFT_81071</name>
</gene>
<dbReference type="Proteomes" id="UP000016930">
    <property type="component" value="Unassembled WGS sequence"/>
</dbReference>
<organism evidence="2 3">
    <name type="scientific">Ceriporiopsis subvermispora (strain B)</name>
    <name type="common">White-rot fungus</name>
    <name type="synonym">Gelatoporia subvermispora</name>
    <dbReference type="NCBI Taxonomy" id="914234"/>
    <lineage>
        <taxon>Eukaryota</taxon>
        <taxon>Fungi</taxon>
        <taxon>Dikarya</taxon>
        <taxon>Basidiomycota</taxon>
        <taxon>Agaricomycotina</taxon>
        <taxon>Agaricomycetes</taxon>
        <taxon>Polyporales</taxon>
        <taxon>Gelatoporiaceae</taxon>
        <taxon>Gelatoporia</taxon>
    </lineage>
</organism>
<evidence type="ECO:0000313" key="3">
    <source>
        <dbReference type="Proteomes" id="UP000016930"/>
    </source>
</evidence>
<dbReference type="AlphaFoldDB" id="M2R538"/>
<keyword evidence="3" id="KW-1185">Reference proteome</keyword>
<dbReference type="EMBL" id="KB445793">
    <property type="protein sequence ID" value="EMD39690.1"/>
    <property type="molecule type" value="Genomic_DNA"/>
</dbReference>
<accession>M2R538</accession>